<dbReference type="GO" id="GO:0000814">
    <property type="term" value="C:ESCRT II complex"/>
    <property type="evidence" value="ECO:0007669"/>
    <property type="project" value="EnsemblFungi"/>
</dbReference>
<dbReference type="Gene3D" id="1.10.10.10">
    <property type="entry name" value="Winged helix-like DNA-binding domain superfamily/Winged helix DNA-binding domain"/>
    <property type="match status" value="2"/>
</dbReference>
<evidence type="ECO:0000313" key="9">
    <source>
        <dbReference type="EMBL" id="ODQ49511.1"/>
    </source>
</evidence>
<evidence type="ECO:0000256" key="3">
    <source>
        <dbReference type="ARBA" id="ARBA00009834"/>
    </source>
</evidence>
<dbReference type="Gene3D" id="6.10.140.180">
    <property type="match status" value="1"/>
</dbReference>
<dbReference type="OrthoDB" id="283883at2759"/>
<dbReference type="GO" id="GO:0016604">
    <property type="term" value="C:nuclear body"/>
    <property type="evidence" value="ECO:0007669"/>
    <property type="project" value="EnsemblFungi"/>
</dbReference>
<dbReference type="InterPro" id="IPR036388">
    <property type="entry name" value="WH-like_DNA-bd_sf"/>
</dbReference>
<evidence type="ECO:0000256" key="1">
    <source>
        <dbReference type="ARBA" id="ARBA00004481"/>
    </source>
</evidence>
<dbReference type="GO" id="GO:0006623">
    <property type="term" value="P:protein targeting to vacuole"/>
    <property type="evidence" value="ECO:0007669"/>
    <property type="project" value="EnsemblFungi"/>
</dbReference>
<name>A0A1E3NTP0_9ASCO</name>
<organism evidence="9 10">
    <name type="scientific">Pichia membranifaciens NRRL Y-2026</name>
    <dbReference type="NCBI Taxonomy" id="763406"/>
    <lineage>
        <taxon>Eukaryota</taxon>
        <taxon>Fungi</taxon>
        <taxon>Dikarya</taxon>
        <taxon>Ascomycota</taxon>
        <taxon>Saccharomycotina</taxon>
        <taxon>Pichiomycetes</taxon>
        <taxon>Pichiales</taxon>
        <taxon>Pichiaceae</taxon>
        <taxon>Pichia</taxon>
    </lineage>
</organism>
<comment type="similarity">
    <text evidence="3">Belongs to the SNF8 family.</text>
</comment>
<accession>A0A1E3NTP0</accession>
<comment type="subcellular location">
    <subcellularLocation>
        <location evidence="2">Cytoplasm</location>
    </subcellularLocation>
    <subcellularLocation>
        <location evidence="1">Endosome membrane</location>
        <topology evidence="1">Peripheral membrane protein</topology>
    </subcellularLocation>
</comment>
<dbReference type="GO" id="GO:0043328">
    <property type="term" value="P:protein transport to vacuole involved in ubiquitin-dependent protein catabolic process via the multivesicular body sorting pathway"/>
    <property type="evidence" value="ECO:0007669"/>
    <property type="project" value="EnsemblFungi"/>
</dbReference>
<dbReference type="PANTHER" id="PTHR12806">
    <property type="entry name" value="EAP30 SUBUNIT OF ELL COMPLEX"/>
    <property type="match status" value="1"/>
</dbReference>
<reference evidence="9 10" key="1">
    <citation type="journal article" date="2016" name="Proc. Natl. Acad. Sci. U.S.A.">
        <title>Comparative genomics of biotechnologically important yeasts.</title>
        <authorList>
            <person name="Riley R."/>
            <person name="Haridas S."/>
            <person name="Wolfe K.H."/>
            <person name="Lopes M.R."/>
            <person name="Hittinger C.T."/>
            <person name="Goeker M."/>
            <person name="Salamov A.A."/>
            <person name="Wisecaver J.H."/>
            <person name="Long T.M."/>
            <person name="Calvey C.H."/>
            <person name="Aerts A.L."/>
            <person name="Barry K.W."/>
            <person name="Choi C."/>
            <person name="Clum A."/>
            <person name="Coughlan A.Y."/>
            <person name="Deshpande S."/>
            <person name="Douglass A.P."/>
            <person name="Hanson S.J."/>
            <person name="Klenk H.-P."/>
            <person name="LaButti K.M."/>
            <person name="Lapidus A."/>
            <person name="Lindquist E.A."/>
            <person name="Lipzen A.M."/>
            <person name="Meier-Kolthoff J.P."/>
            <person name="Ohm R.A."/>
            <person name="Otillar R.P."/>
            <person name="Pangilinan J.L."/>
            <person name="Peng Y."/>
            <person name="Rokas A."/>
            <person name="Rosa C.A."/>
            <person name="Scheuner C."/>
            <person name="Sibirny A.A."/>
            <person name="Slot J.C."/>
            <person name="Stielow J.B."/>
            <person name="Sun H."/>
            <person name="Kurtzman C.P."/>
            <person name="Blackwell M."/>
            <person name="Grigoriev I.V."/>
            <person name="Jeffries T.W."/>
        </authorList>
    </citation>
    <scope>NUCLEOTIDE SEQUENCE [LARGE SCALE GENOMIC DNA]</scope>
    <source>
        <strain evidence="9 10">NRRL Y-2026</strain>
    </source>
</reference>
<dbReference type="EMBL" id="KV454001">
    <property type="protein sequence ID" value="ODQ49511.1"/>
    <property type="molecule type" value="Genomic_DNA"/>
</dbReference>
<evidence type="ECO:0000256" key="7">
    <source>
        <dbReference type="ARBA" id="ARBA00022927"/>
    </source>
</evidence>
<dbReference type="Proteomes" id="UP000094455">
    <property type="component" value="Unassembled WGS sequence"/>
</dbReference>
<evidence type="ECO:0008006" key="11">
    <source>
        <dbReference type="Google" id="ProtNLM"/>
    </source>
</evidence>
<keyword evidence="5" id="KW-0963">Cytoplasm</keyword>
<dbReference type="GO" id="GO:1904669">
    <property type="term" value="P:ATP export"/>
    <property type="evidence" value="ECO:0007669"/>
    <property type="project" value="EnsemblFungi"/>
</dbReference>
<protein>
    <recommendedName>
        <fullName evidence="11">Vacuolar-sorting protein SNF8</fullName>
    </recommendedName>
</protein>
<evidence type="ECO:0000256" key="6">
    <source>
        <dbReference type="ARBA" id="ARBA00022753"/>
    </source>
</evidence>
<dbReference type="InterPro" id="IPR040608">
    <property type="entry name" value="Snf8/Vps36"/>
</dbReference>
<dbReference type="InterPro" id="IPR016689">
    <property type="entry name" value="ESCRT-2_cplx_Snf8"/>
</dbReference>
<evidence type="ECO:0000256" key="8">
    <source>
        <dbReference type="ARBA" id="ARBA00023136"/>
    </source>
</evidence>
<sequence length="244" mass="27358">MSGGRGISSLRSKDLTEKYQSLGSTVSQSQRDHLLTQLQVFQAALISFKSEYASEIVQNEEVRTNFAEICIAFGIDPLVVASSITGEQNNDVERSNQLCLKMIELCTMTRPINGGIISVKDLLGMINSDTWVNNDLHLNFKQSDIVEALDHLKILGSELQLVKIGKKEYIKSIPQEINVDQSRILEAADILGYVSLSVLKANFGWKSVRCHSAIDELVSTGILWVDIQDKKHEVKYWTTTWINK</sequence>
<dbReference type="SUPFAM" id="SSF46785">
    <property type="entry name" value="Winged helix' DNA-binding domain"/>
    <property type="match status" value="2"/>
</dbReference>
<evidence type="ECO:0000313" key="10">
    <source>
        <dbReference type="Proteomes" id="UP000094455"/>
    </source>
</evidence>
<dbReference type="InterPro" id="IPR036390">
    <property type="entry name" value="WH_DNA-bd_sf"/>
</dbReference>
<keyword evidence="7" id="KW-0653">Protein transport</keyword>
<evidence type="ECO:0000256" key="5">
    <source>
        <dbReference type="ARBA" id="ARBA00022490"/>
    </source>
</evidence>
<dbReference type="STRING" id="763406.A0A1E3NTP0"/>
<dbReference type="AlphaFoldDB" id="A0A1E3NTP0"/>
<keyword evidence="6" id="KW-0967">Endosome</keyword>
<keyword evidence="10" id="KW-1185">Reference proteome</keyword>
<keyword evidence="8" id="KW-0472">Membrane</keyword>
<dbReference type="Pfam" id="PF04157">
    <property type="entry name" value="EAP30"/>
    <property type="match status" value="1"/>
</dbReference>
<evidence type="ECO:0000256" key="2">
    <source>
        <dbReference type="ARBA" id="ARBA00004496"/>
    </source>
</evidence>
<dbReference type="GeneID" id="30177299"/>
<evidence type="ECO:0000256" key="4">
    <source>
        <dbReference type="ARBA" id="ARBA00022448"/>
    </source>
</evidence>
<dbReference type="FunFam" id="1.10.10.10:FF:000397">
    <property type="entry name" value="Vacuolar-sorting protein SNF8"/>
    <property type="match status" value="1"/>
</dbReference>
<dbReference type="RefSeq" id="XP_019020624.1">
    <property type="nucleotide sequence ID" value="XM_019160612.1"/>
</dbReference>
<proteinExistence type="inferred from homology"/>
<dbReference type="GO" id="GO:0000122">
    <property type="term" value="P:negative regulation of transcription by RNA polymerase II"/>
    <property type="evidence" value="ECO:0007669"/>
    <property type="project" value="EnsemblFungi"/>
</dbReference>
<gene>
    <name evidence="9" type="ORF">PICMEDRAFT_14950</name>
</gene>
<dbReference type="PANTHER" id="PTHR12806:SF0">
    <property type="entry name" value="VACUOLAR-SORTING PROTEIN SNF8"/>
    <property type="match status" value="1"/>
</dbReference>
<dbReference type="GO" id="GO:0000742">
    <property type="term" value="P:karyogamy involved in conjugation with cellular fusion"/>
    <property type="evidence" value="ECO:0007669"/>
    <property type="project" value="EnsemblFungi"/>
</dbReference>
<keyword evidence="4" id="KW-0813">Transport</keyword>